<reference evidence="2" key="1">
    <citation type="submission" date="2021-01" db="EMBL/GenBank/DDBJ databases">
        <authorList>
            <person name="Corre E."/>
            <person name="Pelletier E."/>
            <person name="Niang G."/>
            <person name="Scheremetjew M."/>
            <person name="Finn R."/>
            <person name="Kale V."/>
            <person name="Holt S."/>
            <person name="Cochrane G."/>
            <person name="Meng A."/>
            <person name="Brown T."/>
            <person name="Cohen L."/>
        </authorList>
    </citation>
    <scope>NUCLEOTIDE SEQUENCE</scope>
</reference>
<dbReference type="EMBL" id="HBFQ01037721">
    <property type="protein sequence ID" value="CAD8852298.1"/>
    <property type="molecule type" value="Transcribed_RNA"/>
</dbReference>
<evidence type="ECO:0000256" key="1">
    <source>
        <dbReference type="SAM" id="MobiDB-lite"/>
    </source>
</evidence>
<gene>
    <name evidence="2" type="ORF">NSCI0253_LOCUS26648</name>
</gene>
<name>A0A7S1AGN0_NOCSC</name>
<dbReference type="AlphaFoldDB" id="A0A7S1AGN0"/>
<accession>A0A7S1AGN0</accession>
<feature type="compositionally biased region" description="Basic and acidic residues" evidence="1">
    <location>
        <begin position="213"/>
        <end position="223"/>
    </location>
</feature>
<proteinExistence type="predicted"/>
<evidence type="ECO:0000313" key="2">
    <source>
        <dbReference type="EMBL" id="CAD8852298.1"/>
    </source>
</evidence>
<protein>
    <submittedName>
        <fullName evidence="2">Uncharacterized protein</fullName>
    </submittedName>
</protein>
<feature type="region of interest" description="Disordered" evidence="1">
    <location>
        <begin position="191"/>
        <end position="270"/>
    </location>
</feature>
<sequence>MAPIEDLKARDLAWISDFVMQQTVLMMRPMFDQLQETDAAVDYTQRSVQQLSIDVSEVRVDLDRTNRHLALLRQGLAVQNEGRCVLQRSIETTTRTVKRLDEQMEGTLKHCRGVEERMSSLYADSRGFSAKLEGIASRTTDLEGLRAKLEKVSSETFTLKDYLSNSEARFEVWQRELRDLRRSQLGVPSKLEEKNVRVPSSRGKGTDSWPSRKSLEQTDDVAKRGRVPSAGRSMQHTGGSIAEGFGSSAGSRAGTATWINDEPAEPARLPLLPKACSRTEGYTARLRLADTKSPSRGTELQ</sequence>
<organism evidence="2">
    <name type="scientific">Noctiluca scintillans</name>
    <name type="common">Sea sparkle</name>
    <name type="synonym">Red tide dinoflagellate</name>
    <dbReference type="NCBI Taxonomy" id="2966"/>
    <lineage>
        <taxon>Eukaryota</taxon>
        <taxon>Sar</taxon>
        <taxon>Alveolata</taxon>
        <taxon>Dinophyceae</taxon>
        <taxon>Noctilucales</taxon>
        <taxon>Noctilucaceae</taxon>
        <taxon>Noctiluca</taxon>
    </lineage>
</organism>